<organism evidence="1 2">
    <name type="scientific">Portunus trituberculatus</name>
    <name type="common">Swimming crab</name>
    <name type="synonym">Neptunus trituberculatus</name>
    <dbReference type="NCBI Taxonomy" id="210409"/>
    <lineage>
        <taxon>Eukaryota</taxon>
        <taxon>Metazoa</taxon>
        <taxon>Ecdysozoa</taxon>
        <taxon>Arthropoda</taxon>
        <taxon>Crustacea</taxon>
        <taxon>Multicrustacea</taxon>
        <taxon>Malacostraca</taxon>
        <taxon>Eumalacostraca</taxon>
        <taxon>Eucarida</taxon>
        <taxon>Decapoda</taxon>
        <taxon>Pleocyemata</taxon>
        <taxon>Brachyura</taxon>
        <taxon>Eubrachyura</taxon>
        <taxon>Portunoidea</taxon>
        <taxon>Portunidae</taxon>
        <taxon>Portuninae</taxon>
        <taxon>Portunus</taxon>
    </lineage>
</organism>
<proteinExistence type="predicted"/>
<dbReference type="AlphaFoldDB" id="A0A5B7GTQ8"/>
<protein>
    <recommendedName>
        <fullName evidence="3">Endonuclease/exonuclease/phosphatase domain-containing protein</fullName>
    </recommendedName>
</protein>
<dbReference type="Proteomes" id="UP000324222">
    <property type="component" value="Unassembled WGS sequence"/>
</dbReference>
<name>A0A5B7GTQ8_PORTR</name>
<accession>A0A5B7GTQ8</accession>
<dbReference type="Gene3D" id="3.60.10.10">
    <property type="entry name" value="Endonuclease/exonuclease/phosphatase"/>
    <property type="match status" value="1"/>
</dbReference>
<dbReference type="InterPro" id="IPR036691">
    <property type="entry name" value="Endo/exonu/phosph_ase_sf"/>
</dbReference>
<reference evidence="1 2" key="1">
    <citation type="submission" date="2019-05" db="EMBL/GenBank/DDBJ databases">
        <title>Another draft genome of Portunus trituberculatus and its Hox gene families provides insights of decapod evolution.</title>
        <authorList>
            <person name="Jeong J.-H."/>
            <person name="Song I."/>
            <person name="Kim S."/>
            <person name="Choi T."/>
            <person name="Kim D."/>
            <person name="Ryu S."/>
            <person name="Kim W."/>
        </authorList>
    </citation>
    <scope>NUCLEOTIDE SEQUENCE [LARGE SCALE GENOMIC DNA]</scope>
    <source>
        <tissue evidence="1">Muscle</tissue>
    </source>
</reference>
<comment type="caution">
    <text evidence="1">The sequence shown here is derived from an EMBL/GenBank/DDBJ whole genome shotgun (WGS) entry which is preliminary data.</text>
</comment>
<evidence type="ECO:0000313" key="2">
    <source>
        <dbReference type="Proteomes" id="UP000324222"/>
    </source>
</evidence>
<sequence>MLVHDVLAPASPLQEVNVVYQHKCTVEISVLGDFNIHHQLWLFSPFTDHPCELACNFSTLYDLEQLMQHPTGIPGCLGDTPNIFYLFFTSNPSAYAVTLSSLLGSSDHNLISISCPISPFPCQDPLKRKCIWHFASVSWGDLRRYYADFPWNGHCFLVRDTPLYAECITELIVSGMEAYIPDSFFSTLTF</sequence>
<dbReference type="EMBL" id="VSRR010018084">
    <property type="protein sequence ID" value="MPC60969.1"/>
    <property type="molecule type" value="Genomic_DNA"/>
</dbReference>
<evidence type="ECO:0008006" key="3">
    <source>
        <dbReference type="Google" id="ProtNLM"/>
    </source>
</evidence>
<evidence type="ECO:0000313" key="1">
    <source>
        <dbReference type="EMBL" id="MPC60969.1"/>
    </source>
</evidence>
<gene>
    <name evidence="1" type="ORF">E2C01_055031</name>
</gene>
<keyword evidence="2" id="KW-1185">Reference proteome</keyword>